<evidence type="ECO:0000313" key="2">
    <source>
        <dbReference type="EMBL" id="KAA8549594.1"/>
    </source>
</evidence>
<keyword evidence="3" id="KW-1185">Reference proteome</keyword>
<protein>
    <submittedName>
        <fullName evidence="2">Uncharacterized protein</fullName>
    </submittedName>
</protein>
<accession>A0A5J5C454</accession>
<proteinExistence type="predicted"/>
<name>A0A5J5C454_9ASTE</name>
<organism evidence="2 3">
    <name type="scientific">Nyssa sinensis</name>
    <dbReference type="NCBI Taxonomy" id="561372"/>
    <lineage>
        <taxon>Eukaryota</taxon>
        <taxon>Viridiplantae</taxon>
        <taxon>Streptophyta</taxon>
        <taxon>Embryophyta</taxon>
        <taxon>Tracheophyta</taxon>
        <taxon>Spermatophyta</taxon>
        <taxon>Magnoliopsida</taxon>
        <taxon>eudicotyledons</taxon>
        <taxon>Gunneridae</taxon>
        <taxon>Pentapetalae</taxon>
        <taxon>asterids</taxon>
        <taxon>Cornales</taxon>
        <taxon>Nyssaceae</taxon>
        <taxon>Nyssa</taxon>
    </lineage>
</organism>
<feature type="compositionally biased region" description="Basic and acidic residues" evidence="1">
    <location>
        <begin position="11"/>
        <end position="27"/>
    </location>
</feature>
<dbReference type="AlphaFoldDB" id="A0A5J5C454"/>
<reference evidence="2 3" key="1">
    <citation type="submission" date="2019-09" db="EMBL/GenBank/DDBJ databases">
        <title>A chromosome-level genome assembly of the Chinese tupelo Nyssa sinensis.</title>
        <authorList>
            <person name="Yang X."/>
            <person name="Kang M."/>
            <person name="Yang Y."/>
            <person name="Xiong H."/>
            <person name="Wang M."/>
            <person name="Zhang Z."/>
            <person name="Wang Z."/>
            <person name="Wu H."/>
            <person name="Ma T."/>
            <person name="Liu J."/>
            <person name="Xi Z."/>
        </authorList>
    </citation>
    <scope>NUCLEOTIDE SEQUENCE [LARGE SCALE GENOMIC DNA]</scope>
    <source>
        <strain evidence="2">J267</strain>
        <tissue evidence="2">Leaf</tissue>
    </source>
</reference>
<feature type="region of interest" description="Disordered" evidence="1">
    <location>
        <begin position="1"/>
        <end position="27"/>
    </location>
</feature>
<dbReference type="EMBL" id="CM018031">
    <property type="protein sequence ID" value="KAA8549594.1"/>
    <property type="molecule type" value="Genomic_DNA"/>
</dbReference>
<dbReference type="Proteomes" id="UP000325577">
    <property type="component" value="Linkage Group LG0"/>
</dbReference>
<evidence type="ECO:0000313" key="3">
    <source>
        <dbReference type="Proteomes" id="UP000325577"/>
    </source>
</evidence>
<evidence type="ECO:0000256" key="1">
    <source>
        <dbReference type="SAM" id="MobiDB-lite"/>
    </source>
</evidence>
<gene>
    <name evidence="2" type="ORF">F0562_001388</name>
</gene>
<sequence length="105" mass="12297">MWGCEQGRLGEWGRKRGENGGRSDTNKWQRYGQFWSRFDKVVWGKGCVEVVKNGGRHAPCRGICCYSEEHYGGKRNHDDRDQRRRLQGVSKVVEIYPFAESWLCQ</sequence>